<dbReference type="AlphaFoldDB" id="A0A6A4PBL0"/>
<gene>
    <name evidence="1" type="ORF">Lalb_Chr15g0090541</name>
</gene>
<name>A0A6A4PBL0_LUPAL</name>
<evidence type="ECO:0000313" key="2">
    <source>
        <dbReference type="Proteomes" id="UP000447434"/>
    </source>
</evidence>
<dbReference type="Proteomes" id="UP000447434">
    <property type="component" value="Chromosome 15"/>
</dbReference>
<keyword evidence="2" id="KW-1185">Reference proteome</keyword>
<proteinExistence type="predicted"/>
<accession>A0A6A4PBL0</accession>
<protein>
    <submittedName>
        <fullName evidence="1">Uncharacterized protein</fullName>
    </submittedName>
</protein>
<comment type="caution">
    <text evidence="1">The sequence shown here is derived from an EMBL/GenBank/DDBJ whole genome shotgun (WGS) entry which is preliminary data.</text>
</comment>
<dbReference type="EMBL" id="WOCE01000015">
    <property type="protein sequence ID" value="KAE9599351.1"/>
    <property type="molecule type" value="Genomic_DNA"/>
</dbReference>
<reference evidence="2" key="1">
    <citation type="journal article" date="2020" name="Nat. Commun.">
        <title>Genome sequence of the cluster root forming white lupin.</title>
        <authorList>
            <person name="Hufnagel B."/>
            <person name="Marques A."/>
            <person name="Soriano A."/>
            <person name="Marques L."/>
            <person name="Divol F."/>
            <person name="Doumas P."/>
            <person name="Sallet E."/>
            <person name="Mancinotti D."/>
            <person name="Carrere S."/>
            <person name="Marande W."/>
            <person name="Arribat S."/>
            <person name="Keller J."/>
            <person name="Huneau C."/>
            <person name="Blein T."/>
            <person name="Aime D."/>
            <person name="Laguerre M."/>
            <person name="Taylor J."/>
            <person name="Schubert V."/>
            <person name="Nelson M."/>
            <person name="Geu-Flores F."/>
            <person name="Crespi M."/>
            <person name="Gallardo-Guerrero K."/>
            <person name="Delaux P.-M."/>
            <person name="Salse J."/>
            <person name="Berges H."/>
            <person name="Guyot R."/>
            <person name="Gouzy J."/>
            <person name="Peret B."/>
        </authorList>
    </citation>
    <scope>NUCLEOTIDE SEQUENCE [LARGE SCALE GENOMIC DNA]</scope>
    <source>
        <strain evidence="2">cv. Amiga</strain>
    </source>
</reference>
<evidence type="ECO:0000313" key="1">
    <source>
        <dbReference type="EMBL" id="KAE9599351.1"/>
    </source>
</evidence>
<organism evidence="1 2">
    <name type="scientific">Lupinus albus</name>
    <name type="common">White lupine</name>
    <name type="synonym">Lupinus termis</name>
    <dbReference type="NCBI Taxonomy" id="3870"/>
    <lineage>
        <taxon>Eukaryota</taxon>
        <taxon>Viridiplantae</taxon>
        <taxon>Streptophyta</taxon>
        <taxon>Embryophyta</taxon>
        <taxon>Tracheophyta</taxon>
        <taxon>Spermatophyta</taxon>
        <taxon>Magnoliopsida</taxon>
        <taxon>eudicotyledons</taxon>
        <taxon>Gunneridae</taxon>
        <taxon>Pentapetalae</taxon>
        <taxon>rosids</taxon>
        <taxon>fabids</taxon>
        <taxon>Fabales</taxon>
        <taxon>Fabaceae</taxon>
        <taxon>Papilionoideae</taxon>
        <taxon>50 kb inversion clade</taxon>
        <taxon>genistoids sensu lato</taxon>
        <taxon>core genistoids</taxon>
        <taxon>Genisteae</taxon>
        <taxon>Lupinus</taxon>
    </lineage>
</organism>
<sequence length="43" mass="5134">MCRTKATPQAEVMDDYFMLCYHFVLFSFPNDFVTKLYVLCCEI</sequence>